<name>A0A7J5E381_NOCSI</name>
<dbReference type="PROSITE" id="PS51819">
    <property type="entry name" value="VOC"/>
    <property type="match status" value="1"/>
</dbReference>
<accession>A0A7J5E381</accession>
<keyword evidence="1" id="KW-0479">Metal-binding</keyword>
<dbReference type="RefSeq" id="WP_151580053.1">
    <property type="nucleotide sequence ID" value="NZ_WBVM01000001.1"/>
</dbReference>
<dbReference type="Proteomes" id="UP000449906">
    <property type="component" value="Unassembled WGS sequence"/>
</dbReference>
<evidence type="ECO:0000313" key="3">
    <source>
        <dbReference type="EMBL" id="KAB2812709.1"/>
    </source>
</evidence>
<sequence>MSSSPVLTGLRRADHLGLTVPDLDQAHRFLVDVLGATYRYALPRREGTGDWMSTHLGVDDRAAIAEIRFFELGGLILEVFAWEAPEQQLVPPRNSDVGGHHLALYVDDLDRAVDDLRAAGVEVMGAPTASVGAHEGQRWVYLRAPWGLQLELVSYPGGRAVDADPARYRADVARP</sequence>
<dbReference type="InterPro" id="IPR029068">
    <property type="entry name" value="Glyas_Bleomycin-R_OHBP_Dase"/>
</dbReference>
<evidence type="ECO:0000256" key="1">
    <source>
        <dbReference type="ARBA" id="ARBA00022723"/>
    </source>
</evidence>
<organism evidence="3 4">
    <name type="scientific">Nocardioides simplex</name>
    <name type="common">Arthrobacter simplex</name>
    <dbReference type="NCBI Taxonomy" id="2045"/>
    <lineage>
        <taxon>Bacteria</taxon>
        <taxon>Bacillati</taxon>
        <taxon>Actinomycetota</taxon>
        <taxon>Actinomycetes</taxon>
        <taxon>Propionibacteriales</taxon>
        <taxon>Nocardioidaceae</taxon>
        <taxon>Pimelobacter</taxon>
    </lineage>
</organism>
<dbReference type="Pfam" id="PF13669">
    <property type="entry name" value="Glyoxalase_4"/>
    <property type="match status" value="1"/>
</dbReference>
<dbReference type="SUPFAM" id="SSF54593">
    <property type="entry name" value="Glyoxalase/Bleomycin resistance protein/Dihydroxybiphenyl dioxygenase"/>
    <property type="match status" value="1"/>
</dbReference>
<evidence type="ECO:0000259" key="2">
    <source>
        <dbReference type="PROSITE" id="PS51819"/>
    </source>
</evidence>
<dbReference type="PANTHER" id="PTHR43048:SF6">
    <property type="entry name" value="BLR8189 PROTEIN"/>
    <property type="match status" value="1"/>
</dbReference>
<feature type="domain" description="VOC" evidence="2">
    <location>
        <begin position="12"/>
        <end position="155"/>
    </location>
</feature>
<dbReference type="GO" id="GO:0046491">
    <property type="term" value="P:L-methylmalonyl-CoA metabolic process"/>
    <property type="evidence" value="ECO:0007669"/>
    <property type="project" value="TreeGrafter"/>
</dbReference>
<dbReference type="InterPro" id="IPR051785">
    <property type="entry name" value="MMCE/EMCE_epimerase"/>
</dbReference>
<evidence type="ECO:0000313" key="4">
    <source>
        <dbReference type="Proteomes" id="UP000449906"/>
    </source>
</evidence>
<proteinExistence type="predicted"/>
<dbReference type="GO" id="GO:0004493">
    <property type="term" value="F:methylmalonyl-CoA epimerase activity"/>
    <property type="evidence" value="ECO:0007669"/>
    <property type="project" value="TreeGrafter"/>
</dbReference>
<dbReference type="EMBL" id="WBVM01000001">
    <property type="protein sequence ID" value="KAB2812709.1"/>
    <property type="molecule type" value="Genomic_DNA"/>
</dbReference>
<dbReference type="GO" id="GO:0046872">
    <property type="term" value="F:metal ion binding"/>
    <property type="evidence" value="ECO:0007669"/>
    <property type="project" value="UniProtKB-KW"/>
</dbReference>
<comment type="caution">
    <text evidence="3">The sequence shown here is derived from an EMBL/GenBank/DDBJ whole genome shotgun (WGS) entry which is preliminary data.</text>
</comment>
<reference evidence="3 4" key="1">
    <citation type="submission" date="2019-09" db="EMBL/GenBank/DDBJ databases">
        <title>Pimelobacter sp. isolated from Paulinella.</title>
        <authorList>
            <person name="Jeong S.E."/>
        </authorList>
    </citation>
    <scope>NUCLEOTIDE SEQUENCE [LARGE SCALE GENOMIC DNA]</scope>
    <source>
        <strain evidence="3 4">Pch-N</strain>
    </source>
</reference>
<dbReference type="Gene3D" id="3.10.180.10">
    <property type="entry name" value="2,3-Dihydroxybiphenyl 1,2-Dioxygenase, domain 1"/>
    <property type="match status" value="1"/>
</dbReference>
<dbReference type="AlphaFoldDB" id="A0A7J5E381"/>
<dbReference type="InterPro" id="IPR037523">
    <property type="entry name" value="VOC_core"/>
</dbReference>
<protein>
    <submittedName>
        <fullName evidence="3">VOC family protein</fullName>
    </submittedName>
</protein>
<dbReference type="PANTHER" id="PTHR43048">
    <property type="entry name" value="METHYLMALONYL-COA EPIMERASE"/>
    <property type="match status" value="1"/>
</dbReference>
<gene>
    <name evidence="3" type="ORF">F9L07_13265</name>
</gene>